<feature type="signal peptide" evidence="1">
    <location>
        <begin position="1"/>
        <end position="24"/>
    </location>
</feature>
<keyword evidence="3" id="KW-1185">Reference proteome</keyword>
<proteinExistence type="predicted"/>
<accession>A0A9N8W3B0</accession>
<protein>
    <submittedName>
        <fullName evidence="2">3611_t:CDS:1</fullName>
    </submittedName>
</protein>
<dbReference type="AlphaFoldDB" id="A0A9N8W3B0"/>
<gene>
    <name evidence="2" type="ORF">FMOSSE_LOCUS2493</name>
</gene>
<dbReference type="EMBL" id="CAJVPP010000330">
    <property type="protein sequence ID" value="CAG8470513.1"/>
    <property type="molecule type" value="Genomic_DNA"/>
</dbReference>
<dbReference type="Proteomes" id="UP000789375">
    <property type="component" value="Unassembled WGS sequence"/>
</dbReference>
<reference evidence="2" key="1">
    <citation type="submission" date="2021-06" db="EMBL/GenBank/DDBJ databases">
        <authorList>
            <person name="Kallberg Y."/>
            <person name="Tangrot J."/>
            <person name="Rosling A."/>
        </authorList>
    </citation>
    <scope>NUCLEOTIDE SEQUENCE</scope>
    <source>
        <strain evidence="2">87-6 pot B 2015</strain>
    </source>
</reference>
<feature type="chain" id="PRO_5040488162" evidence="1">
    <location>
        <begin position="25"/>
        <end position="117"/>
    </location>
</feature>
<evidence type="ECO:0000313" key="3">
    <source>
        <dbReference type="Proteomes" id="UP000789375"/>
    </source>
</evidence>
<sequence length="117" mass="13299">MKFSTLIAIIFGLLTSMALTLIEANHTVWIHNKVTAGTWTRVQASVVNGGDGTFADETRMAHKGYSLIIPDRVKKYWLGFGVTLSLEHDKWRGPFTNDGDRCYHFHGDATYWELYDC</sequence>
<keyword evidence="1" id="KW-0732">Signal</keyword>
<evidence type="ECO:0000256" key="1">
    <source>
        <dbReference type="SAM" id="SignalP"/>
    </source>
</evidence>
<name>A0A9N8W3B0_FUNMO</name>
<comment type="caution">
    <text evidence="2">The sequence shown here is derived from an EMBL/GenBank/DDBJ whole genome shotgun (WGS) entry which is preliminary data.</text>
</comment>
<evidence type="ECO:0000313" key="2">
    <source>
        <dbReference type="EMBL" id="CAG8470513.1"/>
    </source>
</evidence>
<organism evidence="2 3">
    <name type="scientific">Funneliformis mosseae</name>
    <name type="common">Endomycorrhizal fungus</name>
    <name type="synonym">Glomus mosseae</name>
    <dbReference type="NCBI Taxonomy" id="27381"/>
    <lineage>
        <taxon>Eukaryota</taxon>
        <taxon>Fungi</taxon>
        <taxon>Fungi incertae sedis</taxon>
        <taxon>Mucoromycota</taxon>
        <taxon>Glomeromycotina</taxon>
        <taxon>Glomeromycetes</taxon>
        <taxon>Glomerales</taxon>
        <taxon>Glomeraceae</taxon>
        <taxon>Funneliformis</taxon>
    </lineage>
</organism>